<dbReference type="Pfam" id="PF00311">
    <property type="entry name" value="PEPcase"/>
    <property type="match status" value="1"/>
</dbReference>
<dbReference type="OrthoDB" id="9758461at2"/>
<dbReference type="InterPro" id="IPR015813">
    <property type="entry name" value="Pyrv/PenolPyrv_kinase-like_dom"/>
</dbReference>
<evidence type="ECO:0000313" key="4">
    <source>
        <dbReference type="Proteomes" id="UP000200980"/>
    </source>
</evidence>
<keyword evidence="3" id="KW-0670">Pyruvate</keyword>
<protein>
    <recommendedName>
        <fullName evidence="2">Phosphoenolpyruvate carboxylase</fullName>
    </recommendedName>
</protein>
<comment type="function">
    <text evidence="1">Forms oxaloacetate, a four-carbon dicarboxylic acid source for the tricarboxylic acid cycle.</text>
</comment>
<evidence type="ECO:0000313" key="3">
    <source>
        <dbReference type="EMBL" id="OOL19862.1"/>
    </source>
</evidence>
<sequence length="930" mass="103086">MPDCASQTDASPAELIESCATVLKRTPHDLSSLIISIAEKTGAEKGLETIGQAIRLLRDRNFMTRADALRRYVGLEHEGTICPPEPRLRKVAEQLVAQARTPEDLSVTGFAAVFTAHPTFALANDVYELLARRAEDPACPVPSLPTHRRATPPTLDEEQALALAAITRGRDALDKLSAEILQAAQRRWPDSKELTPAPVRLASWVGFDTDGRNDIGWWDTIRIRLGLKIAQLERLLEGLERIGLKDSTLGKRVISALQATQQQREACPRSIPGQTMKPEDIARFSHTLIDLRETALLNAKELLPLFEAEAAGLDDATARQLDVIRTGFLNHGLGLSHIHTRLNAAQIYNVARTRLGLTDDPTLPFHRRALLSHIDAAMDDLKPLTIDFGALLVEPSAASRLMMTMAQILKHVDSGSPIRFLIAETESGYTLLATLWLARLFGIRDDQIEISPLFETESALENGAEILEEAFRSPHWRAYLRANGRLSLQFGYSDSGRYVGQLAAGPMVERLRLRTLELMKEHGLDDIALTMFDTHGESIGRGAHPFSLKERLEYFSPANTRQALRKAGITSRVEAAFQGGDGYLSFGTENLAASTIATLAEFVAAQGEPIAAEALNDPLFSKPDFAMDFFSTIALKMGDLVDDPGYTALLSAFGPALVDKTGSRPSARQSDTARVTRITHPSQIRAIPNNAILQQLGWWANVLHGLGGAARRHTEQFEQLRHSSPRFRQLMDFASQALKHSDLDVLRATIHQLDPGTWLNRAADCDNADDRVHFLSIARDLEELEFWKSVPALFRRIQREDISLRSVWPEAPRMDVDEKLLHVIRFALMDRIWTLGTHIPYFGPRGTLTREAITTLILCLDVPRALRLLDDLFPITAPSIADLDFGEPGGAGVAQGFAREHREIFQPLREAFDLLREVGVAIMHANHCFG</sequence>
<dbReference type="Proteomes" id="UP000200980">
    <property type="component" value="Unassembled WGS sequence"/>
</dbReference>
<dbReference type="PANTHER" id="PTHR30523">
    <property type="entry name" value="PHOSPHOENOLPYRUVATE CARBOXYLASE"/>
    <property type="match status" value="1"/>
</dbReference>
<evidence type="ECO:0000256" key="2">
    <source>
        <dbReference type="ARBA" id="ARBA00022419"/>
    </source>
</evidence>
<dbReference type="InterPro" id="IPR021135">
    <property type="entry name" value="PEP_COase"/>
</dbReference>
<dbReference type="EMBL" id="JATM01000001">
    <property type="protein sequence ID" value="OOL19862.1"/>
    <property type="molecule type" value="Genomic_DNA"/>
</dbReference>
<gene>
    <name evidence="3" type="ORF">AL01_02585</name>
</gene>
<accession>A0A1S8GS32</accession>
<dbReference type="STRING" id="1539051.AL01_02585"/>
<dbReference type="PANTHER" id="PTHR30523:SF6">
    <property type="entry name" value="PHOSPHOENOLPYRUVATE CARBOXYLASE"/>
    <property type="match status" value="1"/>
</dbReference>
<dbReference type="AlphaFoldDB" id="A0A1S8GS32"/>
<dbReference type="GO" id="GO:0005829">
    <property type="term" value="C:cytosol"/>
    <property type="evidence" value="ECO:0007669"/>
    <property type="project" value="TreeGrafter"/>
</dbReference>
<dbReference type="SUPFAM" id="SSF51621">
    <property type="entry name" value="Phosphoenolpyruvate/pyruvate domain"/>
    <property type="match status" value="1"/>
</dbReference>
<organism evidence="3 4">
    <name type="scientific">Bombella intestini</name>
    <dbReference type="NCBI Taxonomy" id="1539051"/>
    <lineage>
        <taxon>Bacteria</taxon>
        <taxon>Pseudomonadati</taxon>
        <taxon>Pseudomonadota</taxon>
        <taxon>Alphaproteobacteria</taxon>
        <taxon>Acetobacterales</taxon>
        <taxon>Acetobacteraceae</taxon>
        <taxon>Bombella</taxon>
    </lineage>
</organism>
<dbReference type="GO" id="GO:0008964">
    <property type="term" value="F:phosphoenolpyruvate carboxylase activity"/>
    <property type="evidence" value="ECO:0007669"/>
    <property type="project" value="InterPro"/>
</dbReference>
<proteinExistence type="predicted"/>
<dbReference type="RefSeq" id="WP_077395674.1">
    <property type="nucleotide sequence ID" value="NZ_JATM01000001.1"/>
</dbReference>
<dbReference type="GO" id="GO:0006099">
    <property type="term" value="P:tricarboxylic acid cycle"/>
    <property type="evidence" value="ECO:0007669"/>
    <property type="project" value="InterPro"/>
</dbReference>
<dbReference type="GO" id="GO:0015977">
    <property type="term" value="P:carbon fixation"/>
    <property type="evidence" value="ECO:0007669"/>
    <property type="project" value="InterPro"/>
</dbReference>
<comment type="caution">
    <text evidence="3">The sequence shown here is derived from an EMBL/GenBank/DDBJ whole genome shotgun (WGS) entry which is preliminary data.</text>
</comment>
<evidence type="ECO:0000256" key="1">
    <source>
        <dbReference type="ARBA" id="ARBA00003670"/>
    </source>
</evidence>
<name>A0A1S8GS32_9PROT</name>
<reference evidence="3 4" key="1">
    <citation type="journal article" date="2016" name="PLoS ONE">
        <title>Whole-Genome Sequence Analysis of Bombella intestini LMG 28161T, a Novel Acetic Acid Bacterium Isolated from the Crop of a Red-Tailed Bumble Bee, Bombus lapidarius.</title>
        <authorList>
            <person name="Li L."/>
            <person name="Illeghems K."/>
            <person name="Van Kerrebroeck S."/>
            <person name="Borremans W."/>
            <person name="Cleenwerck I."/>
            <person name="Smagghe G."/>
            <person name="De Vuyst L."/>
            <person name="Vandamme P."/>
        </authorList>
    </citation>
    <scope>NUCLEOTIDE SEQUENCE [LARGE SCALE GENOMIC DNA]</scope>
    <source>
        <strain evidence="3 4">R-52487</strain>
    </source>
</reference>
<keyword evidence="4" id="KW-1185">Reference proteome</keyword>